<evidence type="ECO:0000256" key="1">
    <source>
        <dbReference type="ARBA" id="ARBA00022490"/>
    </source>
</evidence>
<dbReference type="Pfam" id="PF05247">
    <property type="entry name" value="FlhD"/>
    <property type="match status" value="1"/>
</dbReference>
<sequence length="80" mass="8856">MQKEIGDFNLMYMLLAQKLVKQDEAVAMRRLGIGKDLAELLANMSSAQIAKLAETNLMLCSFRPDDVAKASTLYMASSKN</sequence>
<accession>A0AA91ICR7</accession>
<gene>
    <name evidence="9" type="ORF">A3K87_00170</name>
</gene>
<keyword evidence="3" id="KW-0805">Transcription regulation</keyword>
<dbReference type="SUPFAM" id="SSF63592">
    <property type="entry name" value="Flagellar transcriptional activator FlhD"/>
    <property type="match status" value="1"/>
</dbReference>
<evidence type="ECO:0000256" key="7">
    <source>
        <dbReference type="ARBA" id="ARBA00023163"/>
    </source>
</evidence>
<dbReference type="InterPro" id="IPR023559">
    <property type="entry name" value="Flagellar_FlhD"/>
</dbReference>
<evidence type="ECO:0000256" key="3">
    <source>
        <dbReference type="ARBA" id="ARBA00023015"/>
    </source>
</evidence>
<reference evidence="9 10" key="1">
    <citation type="submission" date="2016-03" db="EMBL/GenBank/DDBJ databases">
        <title>Genome sequence of Variovorax paradoxus KB5.</title>
        <authorList>
            <person name="Jeong H."/>
            <person name="Hong C.E."/>
            <person name="Jo S.H."/>
            <person name="Park J.M."/>
        </authorList>
    </citation>
    <scope>NUCLEOTIDE SEQUENCE [LARGE SCALE GENOMIC DNA]</scope>
    <source>
        <strain evidence="9 10">KB5</strain>
    </source>
</reference>
<dbReference type="Proteomes" id="UP000077852">
    <property type="component" value="Unassembled WGS sequence"/>
</dbReference>
<keyword evidence="6" id="KW-0010">Activator</keyword>
<dbReference type="EMBL" id="LVHG01000029">
    <property type="protein sequence ID" value="OAK65730.1"/>
    <property type="molecule type" value="Genomic_DNA"/>
</dbReference>
<organism evidence="9 10">
    <name type="scientific">Variovorax paradoxus</name>
    <dbReference type="NCBI Taxonomy" id="34073"/>
    <lineage>
        <taxon>Bacteria</taxon>
        <taxon>Pseudomonadati</taxon>
        <taxon>Pseudomonadota</taxon>
        <taxon>Betaproteobacteria</taxon>
        <taxon>Burkholderiales</taxon>
        <taxon>Comamonadaceae</taxon>
        <taxon>Variovorax</taxon>
    </lineage>
</organism>
<comment type="function">
    <text evidence="8">Functions in complex with FlhC as a master transcriptional regulator that regulates transcription of several flagellar and non-flagellar operons by binding to their promoter region. Activates expression of class 2 flagellar genes, including fliA, which is a flagellum-specific sigma factor that turns on the class 3 genes. Also regulates genes whose products function in a variety of physiological pathways.</text>
</comment>
<evidence type="ECO:0000256" key="4">
    <source>
        <dbReference type="ARBA" id="ARBA00023125"/>
    </source>
</evidence>
<evidence type="ECO:0000313" key="9">
    <source>
        <dbReference type="EMBL" id="OAK65730.1"/>
    </source>
</evidence>
<keyword evidence="4" id="KW-0238">DNA-binding</keyword>
<evidence type="ECO:0000256" key="2">
    <source>
        <dbReference type="ARBA" id="ARBA00022795"/>
    </source>
</evidence>
<dbReference type="AlphaFoldDB" id="A0AA91ICR7"/>
<keyword evidence="7" id="KW-0804">Transcription</keyword>
<protein>
    <recommendedName>
        <fullName evidence="11">Flagellar transcriptional regulator FlhD</fullName>
    </recommendedName>
</protein>
<dbReference type="GO" id="GO:0003677">
    <property type="term" value="F:DNA binding"/>
    <property type="evidence" value="ECO:0007669"/>
    <property type="project" value="UniProtKB-KW"/>
</dbReference>
<keyword evidence="2" id="KW-1005">Bacterial flagellum biogenesis</keyword>
<evidence type="ECO:0000256" key="6">
    <source>
        <dbReference type="ARBA" id="ARBA00023159"/>
    </source>
</evidence>
<comment type="caution">
    <text evidence="9">The sequence shown here is derived from an EMBL/GenBank/DDBJ whole genome shotgun (WGS) entry which is preliminary data.</text>
</comment>
<proteinExistence type="predicted"/>
<name>A0AA91ICR7_VARPD</name>
<evidence type="ECO:0000313" key="10">
    <source>
        <dbReference type="Proteomes" id="UP000077852"/>
    </source>
</evidence>
<dbReference type="GO" id="GO:0045893">
    <property type="term" value="P:positive regulation of DNA-templated transcription"/>
    <property type="evidence" value="ECO:0007669"/>
    <property type="project" value="InterPro"/>
</dbReference>
<keyword evidence="1" id="KW-0963">Cytoplasm</keyword>
<dbReference type="InterPro" id="IPR036194">
    <property type="entry name" value="FlhD_sf"/>
</dbReference>
<evidence type="ECO:0000256" key="8">
    <source>
        <dbReference type="ARBA" id="ARBA00025431"/>
    </source>
</evidence>
<evidence type="ECO:0008006" key="11">
    <source>
        <dbReference type="Google" id="ProtNLM"/>
    </source>
</evidence>
<dbReference type="Gene3D" id="1.10.4000.10">
    <property type="entry name" value="Flagellar transcriptional activator FlhD"/>
    <property type="match status" value="1"/>
</dbReference>
<evidence type="ECO:0000256" key="5">
    <source>
        <dbReference type="ARBA" id="ARBA00023157"/>
    </source>
</evidence>
<dbReference type="GO" id="GO:0044780">
    <property type="term" value="P:bacterial-type flagellum assembly"/>
    <property type="evidence" value="ECO:0007669"/>
    <property type="project" value="InterPro"/>
</dbReference>
<keyword evidence="5" id="KW-1015">Disulfide bond</keyword>